<dbReference type="EMBL" id="JAOQJF010000049">
    <property type="protein sequence ID" value="MCU6801304.1"/>
    <property type="molecule type" value="Genomic_DNA"/>
</dbReference>
<feature type="transmembrane region" description="Helical" evidence="1">
    <location>
        <begin position="21"/>
        <end position="41"/>
    </location>
</feature>
<comment type="caution">
    <text evidence="2">The sequence shown here is derived from an EMBL/GenBank/DDBJ whole genome shotgun (WGS) entry which is preliminary data.</text>
</comment>
<name>A0ABT2V337_9FIRM</name>
<evidence type="ECO:0000256" key="1">
    <source>
        <dbReference type="SAM" id="Phobius"/>
    </source>
</evidence>
<organism evidence="2 3">
    <name type="scientific">Alitiscatomonas aceti</name>
    <dbReference type="NCBI Taxonomy" id="2981724"/>
    <lineage>
        <taxon>Bacteria</taxon>
        <taxon>Bacillati</taxon>
        <taxon>Bacillota</taxon>
        <taxon>Clostridia</taxon>
        <taxon>Lachnospirales</taxon>
        <taxon>Lachnospiraceae</taxon>
        <taxon>Alitiscatomonas</taxon>
    </lineage>
</organism>
<keyword evidence="1" id="KW-0812">Transmembrane</keyword>
<evidence type="ECO:0000313" key="3">
    <source>
        <dbReference type="Proteomes" id="UP001652395"/>
    </source>
</evidence>
<dbReference type="RefSeq" id="WP_158360206.1">
    <property type="nucleotide sequence ID" value="NZ_JAOQJF010000049.1"/>
</dbReference>
<dbReference type="Pfam" id="PF04977">
    <property type="entry name" value="DivIC"/>
    <property type="match status" value="1"/>
</dbReference>
<dbReference type="InterPro" id="IPR007060">
    <property type="entry name" value="FtsL/DivIC"/>
</dbReference>
<gene>
    <name evidence="2" type="ORF">OCV69_15465</name>
</gene>
<sequence>MKRSRNRRNKRKPKYGLENRMALIGITTVVLSLAVVVNIGASSLREKDLEYQAREQNLEKLEAKEVARTAQLEEYRVYVQTKQYVEKVAKEKLGLVKKDEILFKAEESR</sequence>
<evidence type="ECO:0000313" key="2">
    <source>
        <dbReference type="EMBL" id="MCU6801304.1"/>
    </source>
</evidence>
<accession>A0ABT2V337</accession>
<reference evidence="2 3" key="1">
    <citation type="journal article" date="2021" name="ISME Commun">
        <title>Automated analysis of genomic sequences facilitates high-throughput and comprehensive description of bacteria.</title>
        <authorList>
            <person name="Hitch T.C.A."/>
        </authorList>
    </citation>
    <scope>NUCLEOTIDE SEQUENCE [LARGE SCALE GENOMIC DNA]</scope>
    <source>
        <strain evidence="3">f_CCE</strain>
    </source>
</reference>
<keyword evidence="1" id="KW-1133">Transmembrane helix</keyword>
<protein>
    <submittedName>
        <fullName evidence="2">Septum formation initiator family protein</fullName>
    </submittedName>
</protein>
<keyword evidence="1" id="KW-0472">Membrane</keyword>
<proteinExistence type="predicted"/>
<dbReference type="Proteomes" id="UP001652395">
    <property type="component" value="Unassembled WGS sequence"/>
</dbReference>
<keyword evidence="3" id="KW-1185">Reference proteome</keyword>